<dbReference type="OrthoDB" id="9804819at2"/>
<dbReference type="Proteomes" id="UP000279911">
    <property type="component" value="Unassembled WGS sequence"/>
</dbReference>
<evidence type="ECO:0000256" key="2">
    <source>
        <dbReference type="ARBA" id="ARBA00022741"/>
    </source>
</evidence>
<dbReference type="InterPro" id="IPR017871">
    <property type="entry name" value="ABC_transporter-like_CS"/>
</dbReference>
<dbReference type="GO" id="GO:0016887">
    <property type="term" value="F:ATP hydrolysis activity"/>
    <property type="evidence" value="ECO:0007669"/>
    <property type="project" value="InterPro"/>
</dbReference>
<reference evidence="6" key="1">
    <citation type="submission" date="2018-12" db="EMBL/GenBank/DDBJ databases">
        <title>Bacillus chawlae sp. nov., Bacillus glennii sp. nov., and Bacillus saganii sp. nov. Isolated from the Vehicle Assembly Building at Kennedy Space Center where the Viking Spacecraft were Assembled.</title>
        <authorList>
            <person name="Seuylemezian A."/>
            <person name="Vaishampayan P."/>
        </authorList>
    </citation>
    <scope>NUCLEOTIDE SEQUENCE [LARGE SCALE GENOMIC DNA]</scope>
    <source>
        <strain evidence="6">DSM 13966</strain>
    </source>
</reference>
<dbReference type="PANTHER" id="PTHR42711">
    <property type="entry name" value="ABC TRANSPORTER ATP-BINDING PROTEIN"/>
    <property type="match status" value="1"/>
</dbReference>
<evidence type="ECO:0000313" key="6">
    <source>
        <dbReference type="Proteomes" id="UP000279911"/>
    </source>
</evidence>
<protein>
    <submittedName>
        <fullName evidence="5">ABC transporter ATP-binding protein</fullName>
    </submittedName>
</protein>
<accession>A0A3R9FI18</accession>
<dbReference type="Gene3D" id="3.40.50.300">
    <property type="entry name" value="P-loop containing nucleotide triphosphate hydrolases"/>
    <property type="match status" value="1"/>
</dbReference>
<keyword evidence="3 5" id="KW-0067">ATP-binding</keyword>
<organism evidence="5 6">
    <name type="scientific">Mesobacillus subterraneus</name>
    <dbReference type="NCBI Taxonomy" id="285983"/>
    <lineage>
        <taxon>Bacteria</taxon>
        <taxon>Bacillati</taxon>
        <taxon>Bacillota</taxon>
        <taxon>Bacilli</taxon>
        <taxon>Bacillales</taxon>
        <taxon>Bacillaceae</taxon>
        <taxon>Mesobacillus</taxon>
    </lineage>
</organism>
<dbReference type="EMBL" id="RSFW01000007">
    <property type="protein sequence ID" value="RSD28503.1"/>
    <property type="molecule type" value="Genomic_DNA"/>
</dbReference>
<dbReference type="PROSITE" id="PS00211">
    <property type="entry name" value="ABC_TRANSPORTER_1"/>
    <property type="match status" value="1"/>
</dbReference>
<evidence type="ECO:0000259" key="4">
    <source>
        <dbReference type="PROSITE" id="PS50893"/>
    </source>
</evidence>
<dbReference type="CDD" id="cd03230">
    <property type="entry name" value="ABC_DR_subfamily_A"/>
    <property type="match status" value="1"/>
</dbReference>
<dbReference type="RefSeq" id="WP_125478974.1">
    <property type="nucleotide sequence ID" value="NZ_RSFW01000007.1"/>
</dbReference>
<evidence type="ECO:0000256" key="3">
    <source>
        <dbReference type="ARBA" id="ARBA00022840"/>
    </source>
</evidence>
<dbReference type="AlphaFoldDB" id="A0A3R9FI18"/>
<dbReference type="SUPFAM" id="SSF52540">
    <property type="entry name" value="P-loop containing nucleoside triphosphate hydrolases"/>
    <property type="match status" value="1"/>
</dbReference>
<sequence>MDVIKTTSLRKEFGKQAVVNGIDLTVKQGEIYGFLGRNGAGKSTFINMLTGIILPSGGEFSLFSEKALTPEIRRKVGVLPDYSTFYDHLTAIQHLRFFSSLCGVKAGKKHCLETLDKVGMKEQANKKVGKFSFGMKKKLGIAQSVVHNPELIFLDEPTSGVDAESAIQIQELIRELNRGGMTIFMTSHNLHEVEKICTRIAIMKKGRITHEGTMDELRKMHNSTMNIKLVHSPLASPKKEKSYAFLSKFSHNILIGPTETSVEVGTEDSIPIIIRGLSELGIDLFRVTADQPSLEEIFLEKKGSPQTADKMHA</sequence>
<dbReference type="InterPro" id="IPR003593">
    <property type="entry name" value="AAA+_ATPase"/>
</dbReference>
<evidence type="ECO:0000313" key="5">
    <source>
        <dbReference type="EMBL" id="RSD28503.1"/>
    </source>
</evidence>
<dbReference type="PANTHER" id="PTHR42711:SF13">
    <property type="entry name" value="ABC TRANSPORTER, ATP-BINDING PROTEIN"/>
    <property type="match status" value="1"/>
</dbReference>
<proteinExistence type="predicted"/>
<feature type="domain" description="ABC transporter" evidence="4">
    <location>
        <begin position="4"/>
        <end position="230"/>
    </location>
</feature>
<evidence type="ECO:0000256" key="1">
    <source>
        <dbReference type="ARBA" id="ARBA00022448"/>
    </source>
</evidence>
<dbReference type="Pfam" id="PF00005">
    <property type="entry name" value="ABC_tran"/>
    <property type="match status" value="1"/>
</dbReference>
<gene>
    <name evidence="5" type="ORF">EJA10_05325</name>
</gene>
<dbReference type="InterPro" id="IPR027417">
    <property type="entry name" value="P-loop_NTPase"/>
</dbReference>
<keyword evidence="2" id="KW-0547">Nucleotide-binding</keyword>
<dbReference type="GO" id="GO:0005524">
    <property type="term" value="F:ATP binding"/>
    <property type="evidence" value="ECO:0007669"/>
    <property type="project" value="UniProtKB-KW"/>
</dbReference>
<keyword evidence="1" id="KW-0813">Transport</keyword>
<dbReference type="InterPro" id="IPR050763">
    <property type="entry name" value="ABC_transporter_ATP-binding"/>
</dbReference>
<dbReference type="PROSITE" id="PS50893">
    <property type="entry name" value="ABC_TRANSPORTER_2"/>
    <property type="match status" value="1"/>
</dbReference>
<dbReference type="InterPro" id="IPR003439">
    <property type="entry name" value="ABC_transporter-like_ATP-bd"/>
</dbReference>
<comment type="caution">
    <text evidence="5">The sequence shown here is derived from an EMBL/GenBank/DDBJ whole genome shotgun (WGS) entry which is preliminary data.</text>
</comment>
<dbReference type="SMART" id="SM00382">
    <property type="entry name" value="AAA"/>
    <property type="match status" value="1"/>
</dbReference>
<name>A0A3R9FI18_9BACI</name>